<organism evidence="3 4">
    <name type="scientific">Prorocentrum cordatum</name>
    <dbReference type="NCBI Taxonomy" id="2364126"/>
    <lineage>
        <taxon>Eukaryota</taxon>
        <taxon>Sar</taxon>
        <taxon>Alveolata</taxon>
        <taxon>Dinophyceae</taxon>
        <taxon>Prorocentrales</taxon>
        <taxon>Prorocentraceae</taxon>
        <taxon>Prorocentrum</taxon>
    </lineage>
</organism>
<evidence type="ECO:0000313" key="3">
    <source>
        <dbReference type="EMBL" id="CAK0909260.1"/>
    </source>
</evidence>
<evidence type="ECO:0000313" key="4">
    <source>
        <dbReference type="Proteomes" id="UP001189429"/>
    </source>
</evidence>
<reference evidence="3" key="1">
    <citation type="submission" date="2023-10" db="EMBL/GenBank/DDBJ databases">
        <authorList>
            <person name="Chen Y."/>
            <person name="Shah S."/>
            <person name="Dougan E. K."/>
            <person name="Thang M."/>
            <person name="Chan C."/>
        </authorList>
    </citation>
    <scope>NUCLEOTIDE SEQUENCE [LARGE SCALE GENOMIC DNA]</scope>
</reference>
<evidence type="ECO:0000256" key="2">
    <source>
        <dbReference type="SAM" id="MobiDB-lite"/>
    </source>
</evidence>
<feature type="region of interest" description="Disordered" evidence="2">
    <location>
        <begin position="860"/>
        <end position="891"/>
    </location>
</feature>
<feature type="non-terminal residue" evidence="3">
    <location>
        <position position="1096"/>
    </location>
</feature>
<evidence type="ECO:0000256" key="1">
    <source>
        <dbReference type="SAM" id="Coils"/>
    </source>
</evidence>
<evidence type="ECO:0008006" key="5">
    <source>
        <dbReference type="Google" id="ProtNLM"/>
    </source>
</evidence>
<gene>
    <name evidence="3" type="ORF">PCOR1329_LOCUS83715</name>
</gene>
<name>A0ABN9YDC2_9DINO</name>
<sequence length="1096" mass="124204">MIGKDGHHTLPIIAGDFNSGFGIRRDVTGTAYIKEDGHIGVCEPVHESNVSMQIRQFAAEQHMSVATTHWTTGPTYFQRGASSKIEHFICPTPALASIQKANTLIRLGRKLQLQPSATLEDHVPVYVEMVLPKRKYSVHAPSPPAHRDHLMQAQTTGNRRQQYFESVTRHLENDDDSYKAAMQSNNVQAVWDHIGGAVRRALEEVFPPGPRRTAEYETYRRQRVDLIRRRGWMRAEGANKNEEEFERVQQQLHQITRRLQNLRKQQTADTRQALLHELAQVWRNQQWAQMHKIKNSLTSTGRGPKKRYIFAVRRNMTVEEWRDGLQLQPHQGGLQANSINWDDALDDVQFLPKVLERDRAIQLAQADFEGQIRYLKKAPKRRATPRWGVHAEALLQLLSPEFHSAEDPNGNGWEVDITPTAFLHKYQQFVTLVRETDQVPLSFLRSQMFAHSKDSGVIGIRGQRLLHCFDSCSMSWFGQLARRLRVPPKFPSFAHGGIPGRRREGAILALSSAMWRCRDLKLSRTLSNYDGTNAFASTDRGHLRALHSAQHYEPNIELCKHAVDDLVVHAHGIDGWRSLGKLWAEPLPPRMRILLFIAYVQSAGLSGLTGFVPPRSFTDKLDAVFLRFLRVLSRGTTEEIDGKVSGETYAQVFAHHKLSRTVVELRIQRIRWYQKMARHPQRHSQVLTGIFGSTRLDLAVDRPRMGMNGDPNEHSTPWARQVYSDLEIFAKVDPASRFAQAWNSRDGLLDFFRKEEFRKVFDGKWLQHIRHLFDRHYGAEEKEVKYKGVEYMEGGEDANEFICTHETPEGHVCGSVFTTMRALAAHLIKTHKLRELYSMLTTTNAQYAMSWMIGLPAQGSQGANAGGGPRRGGRQLKRARGKGAGAGSGEDVDATTNEKIFTLQKLTLNNTQTLRILVGALRYCLIVPMAHAAASEGTRMGQECHRLSTEEKRKDLGPLHLHIFGCIIPTLVKMQGLSDDAKAILEPFAKLMTSMDREEPNDLVRYFRLKKTYNEDNQKADQAKIHVMLSPIAISPFHRPQLIQRYRGKTGDQTEMPNATIAEIRLHIIKALVASGGVVKIGSPPPGALERAVQAS</sequence>
<feature type="compositionally biased region" description="Basic residues" evidence="2">
    <location>
        <begin position="871"/>
        <end position="881"/>
    </location>
</feature>
<keyword evidence="4" id="KW-1185">Reference proteome</keyword>
<proteinExistence type="predicted"/>
<feature type="coiled-coil region" evidence="1">
    <location>
        <begin position="238"/>
        <end position="265"/>
    </location>
</feature>
<keyword evidence="1" id="KW-0175">Coiled coil</keyword>
<dbReference type="EMBL" id="CAUYUJ010022166">
    <property type="protein sequence ID" value="CAK0909260.1"/>
    <property type="molecule type" value="Genomic_DNA"/>
</dbReference>
<comment type="caution">
    <text evidence="3">The sequence shown here is derived from an EMBL/GenBank/DDBJ whole genome shotgun (WGS) entry which is preliminary data.</text>
</comment>
<protein>
    <recommendedName>
        <fullName evidence="5">C2H2-type domain-containing protein</fullName>
    </recommendedName>
</protein>
<dbReference type="Proteomes" id="UP001189429">
    <property type="component" value="Unassembled WGS sequence"/>
</dbReference>
<accession>A0ABN9YDC2</accession>